<keyword evidence="2" id="KW-0902">Two-component regulatory system</keyword>
<dbReference type="VEuPathDB" id="FungiDB:CH63R_10022"/>
<keyword evidence="1 4" id="KW-0597">Phosphoprotein</keyword>
<dbReference type="GeneID" id="28869103"/>
<reference evidence="9" key="1">
    <citation type="journal article" date="2017" name="BMC Genomics">
        <title>Gapless genome assembly of Colletotrichum higginsianum reveals chromosome structure and association of transposable elements with secondary metabolite gene clusters.</title>
        <authorList>
            <person name="Dallery J.-F."/>
            <person name="Lapalu N."/>
            <person name="Zampounis A."/>
            <person name="Pigne S."/>
            <person name="Luyten I."/>
            <person name="Amselem J."/>
            <person name="Wittenberg A.H.J."/>
            <person name="Zhou S."/>
            <person name="de Queiroz M.V."/>
            <person name="Robin G.P."/>
            <person name="Auger A."/>
            <person name="Hainaut M."/>
            <person name="Henrissat B."/>
            <person name="Kim K.-T."/>
            <person name="Lee Y.-H."/>
            <person name="Lespinet O."/>
            <person name="Schwartz D.C."/>
            <person name="Thon M.R."/>
            <person name="O'Connell R.J."/>
        </authorList>
    </citation>
    <scope>NUCLEOTIDE SEQUENCE [LARGE SCALE GENOMIC DNA]</scope>
    <source>
        <strain evidence="9">IMI 349063</strain>
    </source>
</reference>
<dbReference type="InterPro" id="IPR021036">
    <property type="entry name" value="Ribosomal_mS45"/>
</dbReference>
<organism evidence="8 9">
    <name type="scientific">Colletotrichum higginsianum (strain IMI 349063)</name>
    <name type="common">Crucifer anthracnose fungus</name>
    <dbReference type="NCBI Taxonomy" id="759273"/>
    <lineage>
        <taxon>Eukaryota</taxon>
        <taxon>Fungi</taxon>
        <taxon>Dikarya</taxon>
        <taxon>Ascomycota</taxon>
        <taxon>Pezizomycotina</taxon>
        <taxon>Sordariomycetes</taxon>
        <taxon>Hypocreomycetidae</taxon>
        <taxon>Glomerellales</taxon>
        <taxon>Glomerellaceae</taxon>
        <taxon>Colletotrichum</taxon>
        <taxon>Colletotrichum destructivum species complex</taxon>
    </lineage>
</organism>
<feature type="region of interest" description="Disordered" evidence="6">
    <location>
        <begin position="1"/>
        <end position="116"/>
    </location>
</feature>
<sequence length="1317" mass="144255">MGTAGDIRARLRAKFSRRNSATPSLASNGTSISTNGDAHGSQPADGTSLGRQSSAAASVPRSRASSQHPHPHPPSPSPTPTMHQPHHNLMHLQTQPQSSGVAGAPGALQPPCSPGDRLLQQRLKAITVDNTAAEGAHTQGDPQKEEAEGDLGGEECLLPQSSPSPSPSPLPLKHQQKQHHDKPVRHDIRNDDAHRSSDEYLVIEKNSPITSAATTTTEPADNHRPASRCSYTDDRAAATRDNTPKPHPNVDSLAPMQPAVSDRRLASEPMGIDLPSSVTTTAPINNLPSINEDQTPEADNKTQNTLLPQPLPLPPKTGAAPIVTLEAVSSDDISGDQLDLVSHALSTPAPVASSILPTSPRPDNPPRRQSLIPSRQTTLIRNLLEARADHEASPAIAESLISNTTNMVTRKVWVRRPGASPTIITINEDDLVDDVRDMILRKYANSLGRHFDSPDLTLRICPREQRQDRLLGPEEPMGRTLDAYFPGGQNVDEALVIDIPTRRTPRPSPRAPTHATTIYYNDDGRPSEAGEGYFPPVAGAAPLPSPNLPVPVVAPVTVPATHPAHPAHPAHAHTAHVQHSIAVLGTGQIPLIPSPGGTRSRAYRERPERPRLGRTHTSSPTILNQVNAQSMAAAAAAAVHPAHSFHPRLPPSRTHSNTSEQSNVPPVAPPLPTPPAPEVQPARVATPPPRIASPRPASSRPKKVKKNVDHPTLPAGILNGGVPPINVLIVEDNPINLKLLEAFVKRLKVRWKTAVNGRDAVTMWRTGGFHLVLMDIQLPIMSGLEATREIRRLERVNSIGVFSSSASSVPEAPNGEPEEKDKLTNMELFKSPVIIVALTASSLQSDRHEALAAGCNDFLTKPVNFVWLERKVMEWGCMQALIDFDGWRRWKDFSQQNDEAEAKKSAALKTKAKKNRLTDQDEVAHCSSKRLNAAFKAAELDISALRPYQLGRILSLPITSSFTQTSNGRFAVSWRTSGALSAARPFLTTMPPRAGSSLSPLALGAKWCDAHASTTLRSRPAVQLACAFSTTSQQSRRSKPQHELQHWLKARGSVFRDVPSDGPKYLSMNDDQPFPLNPFFKSQPVLSEDMRGEIFTRVKEKKESLKLVSAELGVDVRRVAAVVRMMEVEKQWIAERKPLARPYARAVLRMLPQTELNKDRPDLQPPHEPINEIHVHRLTMQQLFVPVSESRQFDREDAAKAFHRKMLSVDGRSPHKELISMRKAAAAGGSAAELTKKFREVTRAEEDRLVERERRRLEKAEEETQRVDTGRFEFRFKEMNVDSAGKDGRSRRGVGWRYGVPFYDRRKGELKIPTSVP</sequence>
<dbReference type="FunFam" id="3.40.50.2300:FF:000146">
    <property type="entry name" value="Putative two-component response regulator SSK1p"/>
    <property type="match status" value="1"/>
</dbReference>
<feature type="coiled-coil region" evidence="5">
    <location>
        <begin position="1243"/>
        <end position="1270"/>
    </location>
</feature>
<dbReference type="Pfam" id="PF00072">
    <property type="entry name" value="Response_reg"/>
    <property type="match status" value="1"/>
</dbReference>
<feature type="compositionally biased region" description="Basic and acidic residues" evidence="6">
    <location>
        <begin position="602"/>
        <end position="611"/>
    </location>
</feature>
<dbReference type="GO" id="GO:0032543">
    <property type="term" value="P:mitochondrial translation"/>
    <property type="evidence" value="ECO:0007669"/>
    <property type="project" value="TreeGrafter"/>
</dbReference>
<evidence type="ECO:0000256" key="4">
    <source>
        <dbReference type="PROSITE-ProRule" id="PRU00169"/>
    </source>
</evidence>
<feature type="compositionally biased region" description="Polar residues" evidence="6">
    <location>
        <begin position="91"/>
        <end position="100"/>
    </location>
</feature>
<comment type="similarity">
    <text evidence="3">Belongs to the SSK1 family.</text>
</comment>
<feature type="domain" description="Response regulatory" evidence="7">
    <location>
        <begin position="726"/>
        <end position="876"/>
    </location>
</feature>
<evidence type="ECO:0000256" key="6">
    <source>
        <dbReference type="SAM" id="MobiDB-lite"/>
    </source>
</evidence>
<dbReference type="SUPFAM" id="SSF52172">
    <property type="entry name" value="CheY-like"/>
    <property type="match status" value="1"/>
</dbReference>
<feature type="compositionally biased region" description="Low complexity" evidence="6">
    <location>
        <begin position="53"/>
        <end position="68"/>
    </location>
</feature>
<gene>
    <name evidence="8" type="ORF">CH63R_10022</name>
</gene>
<feature type="compositionally biased region" description="Polar residues" evidence="6">
    <location>
        <begin position="276"/>
        <end position="293"/>
    </location>
</feature>
<dbReference type="Proteomes" id="UP000092177">
    <property type="component" value="Unassembled WGS sequence"/>
</dbReference>
<evidence type="ECO:0000313" key="9">
    <source>
        <dbReference type="Proteomes" id="UP000092177"/>
    </source>
</evidence>
<keyword evidence="5" id="KW-0175">Coiled coil</keyword>
<feature type="compositionally biased region" description="Basic residues" evidence="6">
    <location>
        <begin position="174"/>
        <end position="183"/>
    </location>
</feature>
<evidence type="ECO:0000256" key="2">
    <source>
        <dbReference type="ARBA" id="ARBA00023012"/>
    </source>
</evidence>
<accession>A0A1B7Y1Q8</accession>
<dbReference type="GO" id="GO:0000156">
    <property type="term" value="F:phosphorelay response regulator activity"/>
    <property type="evidence" value="ECO:0007669"/>
    <property type="project" value="UniProtKB-ARBA"/>
</dbReference>
<feature type="compositionally biased region" description="Basic and acidic residues" evidence="6">
    <location>
        <begin position="184"/>
        <end position="198"/>
    </location>
</feature>
<dbReference type="GO" id="GO:0003735">
    <property type="term" value="F:structural constituent of ribosome"/>
    <property type="evidence" value="ECO:0007669"/>
    <property type="project" value="TreeGrafter"/>
</dbReference>
<dbReference type="InterPro" id="IPR011006">
    <property type="entry name" value="CheY-like_superfamily"/>
</dbReference>
<protein>
    <submittedName>
        <fullName evidence="8">Response regulator receiver domain-containing protein</fullName>
    </submittedName>
</protein>
<dbReference type="InterPro" id="IPR001789">
    <property type="entry name" value="Sig_transdc_resp-reg_receiver"/>
</dbReference>
<proteinExistence type="inferred from homology"/>
<evidence type="ECO:0000259" key="7">
    <source>
        <dbReference type="PROSITE" id="PS50110"/>
    </source>
</evidence>
<keyword evidence="9" id="KW-1185">Reference proteome</keyword>
<feature type="region of interest" description="Disordered" evidence="6">
    <location>
        <begin position="501"/>
        <end position="521"/>
    </location>
</feature>
<feature type="region of interest" description="Disordered" evidence="6">
    <location>
        <begin position="633"/>
        <end position="712"/>
    </location>
</feature>
<feature type="modified residue" description="4-aspartylphosphate" evidence="4">
    <location>
        <position position="775"/>
    </location>
</feature>
<evidence type="ECO:0000313" key="8">
    <source>
        <dbReference type="EMBL" id="OBR05902.1"/>
    </source>
</evidence>
<dbReference type="SMART" id="SM00448">
    <property type="entry name" value="REC"/>
    <property type="match status" value="1"/>
</dbReference>
<dbReference type="RefSeq" id="XP_018154420.1">
    <property type="nucleotide sequence ID" value="XM_018304996.1"/>
</dbReference>
<name>A0A1B7Y1Q8_COLHI</name>
<dbReference type="CDD" id="cd17546">
    <property type="entry name" value="REC_hyHK_CKI1_RcsC-like"/>
    <property type="match status" value="1"/>
</dbReference>
<dbReference type="Pfam" id="PF12298">
    <property type="entry name" value="Bot1p"/>
    <property type="match status" value="1"/>
</dbReference>
<feature type="compositionally biased region" description="Basic and acidic residues" evidence="6">
    <location>
        <begin position="231"/>
        <end position="244"/>
    </location>
</feature>
<feature type="compositionally biased region" description="Polar residues" evidence="6">
    <location>
        <begin position="207"/>
        <end position="219"/>
    </location>
</feature>
<evidence type="ECO:0000256" key="1">
    <source>
        <dbReference type="ARBA" id="ARBA00022553"/>
    </source>
</evidence>
<dbReference type="PROSITE" id="PS50110">
    <property type="entry name" value="RESPONSE_REGULATORY"/>
    <property type="match status" value="1"/>
</dbReference>
<feature type="region of interest" description="Disordered" evidence="6">
    <location>
        <begin position="270"/>
        <end position="313"/>
    </location>
</feature>
<feature type="region of interest" description="Disordered" evidence="6">
    <location>
        <begin position="591"/>
        <end position="620"/>
    </location>
</feature>
<dbReference type="EMBL" id="LTAN01000007">
    <property type="protein sequence ID" value="OBR05902.1"/>
    <property type="molecule type" value="Genomic_DNA"/>
</dbReference>
<dbReference type="KEGG" id="chig:CH63R_10022"/>
<comment type="caution">
    <text evidence="8">The sequence shown here is derived from an EMBL/GenBank/DDBJ whole genome shotgun (WGS) entry which is preliminary data.</text>
</comment>
<feature type="compositionally biased region" description="Polar residues" evidence="6">
    <location>
        <begin position="653"/>
        <end position="663"/>
    </location>
</feature>
<dbReference type="Gene3D" id="3.40.50.2300">
    <property type="match status" value="1"/>
</dbReference>
<feature type="region of interest" description="Disordered" evidence="6">
    <location>
        <begin position="350"/>
        <end position="371"/>
    </location>
</feature>
<feature type="compositionally biased region" description="Pro residues" evidence="6">
    <location>
        <begin position="666"/>
        <end position="678"/>
    </location>
</feature>
<dbReference type="GO" id="GO:0005763">
    <property type="term" value="C:mitochondrial small ribosomal subunit"/>
    <property type="evidence" value="ECO:0007669"/>
    <property type="project" value="TreeGrafter"/>
</dbReference>
<evidence type="ECO:0000256" key="3">
    <source>
        <dbReference type="ARBA" id="ARBA00093463"/>
    </source>
</evidence>
<dbReference type="PANTHER" id="PTHR28158">
    <property type="entry name" value="37S RIBOSOMAL PROTEIN S35, MITOCHONDRIAL"/>
    <property type="match status" value="1"/>
</dbReference>
<feature type="region of interest" description="Disordered" evidence="6">
    <location>
        <begin position="132"/>
        <end position="256"/>
    </location>
</feature>
<evidence type="ECO:0000256" key="5">
    <source>
        <dbReference type="SAM" id="Coils"/>
    </source>
</evidence>
<feature type="compositionally biased region" description="Polar residues" evidence="6">
    <location>
        <begin position="18"/>
        <end position="36"/>
    </location>
</feature>
<dbReference type="PANTHER" id="PTHR28158:SF1">
    <property type="entry name" value="SMALL RIBOSOMAL SUBUNIT PROTEIN MS45"/>
    <property type="match status" value="1"/>
</dbReference>
<dbReference type="OrthoDB" id="21225at2759"/>